<protein>
    <recommendedName>
        <fullName evidence="7">RDD domain-containing protein</fullName>
    </recommendedName>
</protein>
<feature type="region of interest" description="Disordered" evidence="5">
    <location>
        <begin position="1"/>
        <end position="24"/>
    </location>
</feature>
<accession>A0A6G9Y7Q3</accession>
<comment type="subcellular location">
    <subcellularLocation>
        <location evidence="1">Membrane</location>
        <topology evidence="1">Multi-pass membrane protein</topology>
    </subcellularLocation>
</comment>
<dbReference type="EMBL" id="CP046172">
    <property type="protein sequence ID" value="QIS09174.1"/>
    <property type="molecule type" value="Genomic_DNA"/>
</dbReference>
<evidence type="ECO:0000256" key="5">
    <source>
        <dbReference type="SAM" id="MobiDB-lite"/>
    </source>
</evidence>
<dbReference type="Pfam" id="PF06271">
    <property type="entry name" value="RDD"/>
    <property type="match status" value="1"/>
</dbReference>
<evidence type="ECO:0000256" key="2">
    <source>
        <dbReference type="ARBA" id="ARBA00022692"/>
    </source>
</evidence>
<evidence type="ECO:0000256" key="6">
    <source>
        <dbReference type="SAM" id="Phobius"/>
    </source>
</evidence>
<dbReference type="KEGG" id="nah:F5544_06315"/>
<keyword evidence="4 6" id="KW-0472">Membrane</keyword>
<evidence type="ECO:0000259" key="7">
    <source>
        <dbReference type="Pfam" id="PF06271"/>
    </source>
</evidence>
<evidence type="ECO:0000256" key="1">
    <source>
        <dbReference type="ARBA" id="ARBA00004141"/>
    </source>
</evidence>
<feature type="transmembrane region" description="Helical" evidence="6">
    <location>
        <begin position="65"/>
        <end position="87"/>
    </location>
</feature>
<reference evidence="8 9" key="1">
    <citation type="journal article" date="2019" name="ACS Chem. Biol.">
        <title>Identification and Mobilization of a Cryptic Antibiotic Biosynthesis Gene Locus from a Human-Pathogenic Nocardia Isolate.</title>
        <authorList>
            <person name="Herisse M."/>
            <person name="Ishida K."/>
            <person name="Porter J.L."/>
            <person name="Howden B."/>
            <person name="Hertweck C."/>
            <person name="Stinear T.P."/>
            <person name="Pidot S.J."/>
        </authorList>
    </citation>
    <scope>NUCLEOTIDE SEQUENCE [LARGE SCALE GENOMIC DNA]</scope>
    <source>
        <strain evidence="8 9">AUSMDU00012717</strain>
    </source>
</reference>
<feature type="domain" description="RDD" evidence="7">
    <location>
        <begin position="33"/>
        <end position="123"/>
    </location>
</feature>
<dbReference type="GO" id="GO:0016020">
    <property type="term" value="C:membrane"/>
    <property type="evidence" value="ECO:0007669"/>
    <property type="project" value="UniProtKB-SubCell"/>
</dbReference>
<dbReference type="AlphaFoldDB" id="A0A6G9Y7Q3"/>
<evidence type="ECO:0000256" key="4">
    <source>
        <dbReference type="ARBA" id="ARBA00023136"/>
    </source>
</evidence>
<evidence type="ECO:0000313" key="8">
    <source>
        <dbReference type="EMBL" id="QIS09174.1"/>
    </source>
</evidence>
<evidence type="ECO:0000313" key="9">
    <source>
        <dbReference type="Proteomes" id="UP000503540"/>
    </source>
</evidence>
<evidence type="ECO:0000256" key="3">
    <source>
        <dbReference type="ARBA" id="ARBA00022989"/>
    </source>
</evidence>
<feature type="compositionally biased region" description="Basic and acidic residues" evidence="5">
    <location>
        <begin position="1"/>
        <end position="10"/>
    </location>
</feature>
<organism evidence="8 9">
    <name type="scientific">Nocardia arthritidis</name>
    <dbReference type="NCBI Taxonomy" id="228602"/>
    <lineage>
        <taxon>Bacteria</taxon>
        <taxon>Bacillati</taxon>
        <taxon>Actinomycetota</taxon>
        <taxon>Actinomycetes</taxon>
        <taxon>Mycobacteriales</taxon>
        <taxon>Nocardiaceae</taxon>
        <taxon>Nocardia</taxon>
    </lineage>
</organism>
<keyword evidence="9" id="KW-1185">Reference proteome</keyword>
<feature type="compositionally biased region" description="Pro residues" evidence="5">
    <location>
        <begin position="177"/>
        <end position="199"/>
    </location>
</feature>
<gene>
    <name evidence="8" type="ORF">F5544_06315</name>
</gene>
<proteinExistence type="predicted"/>
<feature type="transmembrane region" description="Helical" evidence="6">
    <location>
        <begin position="34"/>
        <end position="53"/>
    </location>
</feature>
<keyword evidence="2 6" id="KW-0812">Transmembrane</keyword>
<name>A0A6G9Y7Q3_9NOCA</name>
<sequence length="219" mass="24388">MPHGVSDYRGKYPHGPHGGEDDPRYPSPRELRKFLAACVDVAVHVVPPFAILFAATHGQHTPKQFITLFAAAVGTFVVVTFVHMTVIQGIAHATLGKALFGLVVIRRSDGSWPTFGNLARRWIGGVFEKIWDWFTDWVFDENTNHDFWYLTVVRRRDVLALRAAQAANAYAAQPYPQAQPYPPAAPFPPGQSNPVPAPGYPHQGQPYLPQNHGPGQYRR</sequence>
<keyword evidence="3 6" id="KW-1133">Transmembrane helix</keyword>
<dbReference type="InterPro" id="IPR010432">
    <property type="entry name" value="RDD"/>
</dbReference>
<dbReference type="Proteomes" id="UP000503540">
    <property type="component" value="Chromosome"/>
</dbReference>
<feature type="region of interest" description="Disordered" evidence="5">
    <location>
        <begin position="176"/>
        <end position="219"/>
    </location>
</feature>